<evidence type="ECO:0000256" key="4">
    <source>
        <dbReference type="ARBA" id="ARBA00023004"/>
    </source>
</evidence>
<dbReference type="InterPro" id="IPR009050">
    <property type="entry name" value="Globin-like_sf"/>
</dbReference>
<organism evidence="5 6">
    <name type="scientific">Lysobacter soyae</name>
    <dbReference type="NCBI Taxonomy" id="2764185"/>
    <lineage>
        <taxon>Bacteria</taxon>
        <taxon>Pseudomonadati</taxon>
        <taxon>Pseudomonadota</taxon>
        <taxon>Gammaproteobacteria</taxon>
        <taxon>Lysobacterales</taxon>
        <taxon>Lysobacteraceae</taxon>
        <taxon>Lysobacter</taxon>
    </lineage>
</organism>
<name>A0ABX8WST0_9GAMM</name>
<keyword evidence="2" id="KW-0349">Heme</keyword>
<protein>
    <submittedName>
        <fullName evidence="5">Group III truncated hemoglobin</fullName>
    </submittedName>
</protein>
<dbReference type="Proteomes" id="UP000824755">
    <property type="component" value="Chromosome"/>
</dbReference>
<dbReference type="SUPFAM" id="SSF46458">
    <property type="entry name" value="Globin-like"/>
    <property type="match status" value="1"/>
</dbReference>
<evidence type="ECO:0000256" key="2">
    <source>
        <dbReference type="ARBA" id="ARBA00022617"/>
    </source>
</evidence>
<sequence length="139" mass="15864">MEQAAHEITPDDITLLVDAFYSRVREDAVLGPIFNPAVHDWEEHQATLVKFWSSVVLGTREYRGNPMAAHRPHPIVAEHFQHWLALWQGTAETCLGEDKARIFMGYARRIAQSLMYGLDLDPLRKPQNRPLPMHPGKAV</sequence>
<keyword evidence="4" id="KW-0408">Iron</keyword>
<evidence type="ECO:0000256" key="3">
    <source>
        <dbReference type="ARBA" id="ARBA00022723"/>
    </source>
</evidence>
<gene>
    <name evidence="5" type="ORF">H8L67_02465</name>
</gene>
<keyword evidence="1" id="KW-0813">Transport</keyword>
<accession>A0ABX8WST0</accession>
<reference evidence="5 6" key="1">
    <citation type="submission" date="2021-08" db="EMBL/GenBank/DDBJ databases">
        <title>Lysobacter sp. strain CJ11 Genome sequencing and assembly.</title>
        <authorList>
            <person name="Kim I."/>
        </authorList>
    </citation>
    <scope>NUCLEOTIDE SEQUENCE [LARGE SCALE GENOMIC DNA]</scope>
    <source>
        <strain evidence="5 6">CJ11</strain>
    </source>
</reference>
<keyword evidence="3" id="KW-0479">Metal-binding</keyword>
<evidence type="ECO:0000313" key="6">
    <source>
        <dbReference type="Proteomes" id="UP000824755"/>
    </source>
</evidence>
<dbReference type="Pfam" id="PF01152">
    <property type="entry name" value="Bac_globin"/>
    <property type="match status" value="1"/>
</dbReference>
<dbReference type="EMBL" id="CP080544">
    <property type="protein sequence ID" value="QYR53897.1"/>
    <property type="molecule type" value="Genomic_DNA"/>
</dbReference>
<evidence type="ECO:0000313" key="5">
    <source>
        <dbReference type="EMBL" id="QYR53897.1"/>
    </source>
</evidence>
<dbReference type="InterPro" id="IPR012292">
    <property type="entry name" value="Globin/Proto"/>
</dbReference>
<keyword evidence="6" id="KW-1185">Reference proteome</keyword>
<dbReference type="Gene3D" id="1.10.490.10">
    <property type="entry name" value="Globins"/>
    <property type="match status" value="1"/>
</dbReference>
<dbReference type="CDD" id="cd08916">
    <property type="entry name" value="TrHb3_P"/>
    <property type="match status" value="1"/>
</dbReference>
<dbReference type="InterPro" id="IPR001486">
    <property type="entry name" value="Hemoglobin_trunc"/>
</dbReference>
<evidence type="ECO:0000256" key="1">
    <source>
        <dbReference type="ARBA" id="ARBA00022448"/>
    </source>
</evidence>
<proteinExistence type="predicted"/>